<protein>
    <recommendedName>
        <fullName evidence="4">Membrane-binding protein</fullName>
    </recommendedName>
</protein>
<dbReference type="RefSeq" id="WP_067761868.1">
    <property type="nucleotide sequence ID" value="NZ_CP183909.1"/>
</dbReference>
<dbReference type="Proteomes" id="UP000185753">
    <property type="component" value="Unassembled WGS sequence"/>
</dbReference>
<keyword evidence="1" id="KW-0732">Signal</keyword>
<proteinExistence type="predicted"/>
<gene>
    <name evidence="2" type="ORF">A9J31_11100</name>
</gene>
<feature type="signal peptide" evidence="1">
    <location>
        <begin position="1"/>
        <end position="28"/>
    </location>
</feature>
<dbReference type="PROSITE" id="PS51257">
    <property type="entry name" value="PROKAR_LIPOPROTEIN"/>
    <property type="match status" value="1"/>
</dbReference>
<name>A0A1A7REB5_9GAMM</name>
<comment type="caution">
    <text evidence="2">The sequence shown here is derived from an EMBL/GenBank/DDBJ whole genome shotgun (WGS) entry which is preliminary data.</text>
</comment>
<dbReference type="AlphaFoldDB" id="A0A1A7REB5"/>
<reference evidence="3" key="1">
    <citation type="submission" date="2016-06" db="EMBL/GenBank/DDBJ databases">
        <authorList>
            <person name="Radolfova-Krizova L."/>
            <person name="Nemec A."/>
        </authorList>
    </citation>
    <scope>NUCLEOTIDE SEQUENCE [LARGE SCALE GENOMIC DNA]</scope>
    <source>
        <strain evidence="3">ANC 4275</strain>
    </source>
</reference>
<evidence type="ECO:0000313" key="2">
    <source>
        <dbReference type="EMBL" id="OBX29869.1"/>
    </source>
</evidence>
<organism evidence="2 3">
    <name type="scientific">Acinetobacter gandensis</name>
    <dbReference type="NCBI Taxonomy" id="1443941"/>
    <lineage>
        <taxon>Bacteria</taxon>
        <taxon>Pseudomonadati</taxon>
        <taxon>Pseudomonadota</taxon>
        <taxon>Gammaproteobacteria</taxon>
        <taxon>Moraxellales</taxon>
        <taxon>Moraxellaceae</taxon>
        <taxon>Acinetobacter</taxon>
    </lineage>
</organism>
<evidence type="ECO:0008006" key="4">
    <source>
        <dbReference type="Google" id="ProtNLM"/>
    </source>
</evidence>
<keyword evidence="3" id="KW-1185">Reference proteome</keyword>
<evidence type="ECO:0000313" key="3">
    <source>
        <dbReference type="Proteomes" id="UP000185753"/>
    </source>
</evidence>
<accession>A0A1A7REB5</accession>
<feature type="chain" id="PRO_5008360796" description="Membrane-binding protein" evidence="1">
    <location>
        <begin position="29"/>
        <end position="225"/>
    </location>
</feature>
<evidence type="ECO:0000256" key="1">
    <source>
        <dbReference type="SAM" id="SignalP"/>
    </source>
</evidence>
<dbReference type="STRING" id="1443941.A9J31_11100"/>
<dbReference type="OrthoDB" id="7069252at2"/>
<dbReference type="Gene3D" id="3.90.930.1">
    <property type="match status" value="1"/>
</dbReference>
<sequence length="225" mass="24908">MKLKNLLGLGVLASALLFSGCSTTQNLASTKLPADIKSQLTTNQAILGYFGKEDNPEYCGCVSYIDSSYYMKPVEDGFYRVLLGRNAAGDFLVQDFYQETKTPQSSASWVKDPLKLFSFNGEDVEGPVTLYRKNGKVESTFTIEDGNYVKGEEFYPNGKRGAAYTADAQGNLAYTLWYPSGQKATEYVVDLDDEYVGAYKAWKEDGTAADDQIDEIRENISNALE</sequence>
<dbReference type="EMBL" id="LZDS01000002">
    <property type="protein sequence ID" value="OBX29869.1"/>
    <property type="molecule type" value="Genomic_DNA"/>
</dbReference>